<evidence type="ECO:0000256" key="8">
    <source>
        <dbReference type="ARBA" id="ARBA00022741"/>
    </source>
</evidence>
<evidence type="ECO:0000256" key="1">
    <source>
        <dbReference type="ARBA" id="ARBA00004606"/>
    </source>
</evidence>
<keyword evidence="10" id="KW-1133">Transmembrane helix</keyword>
<protein>
    <recommendedName>
        <fullName evidence="4">N-acetylgalactosaminide beta-1,3-galactosyltransferase</fullName>
        <ecNumber evidence="4">2.4.1.122</ecNumber>
    </recommendedName>
</protein>
<dbReference type="InterPro" id="IPR026050">
    <property type="entry name" value="C1GALT1/C1GALT1_chp1"/>
</dbReference>
<evidence type="ECO:0000256" key="11">
    <source>
        <dbReference type="ARBA" id="ARBA00023136"/>
    </source>
</evidence>
<evidence type="ECO:0000256" key="10">
    <source>
        <dbReference type="ARBA" id="ARBA00022989"/>
    </source>
</evidence>
<sequence>FVDDSPAEDLKRKIRVLCLILTTKQNLLTRARVVNATWAKRCSMYFFVISFQNNRTASSQNNITDIIATPFKETREMLVYKVQYALMYVYNNFIDQFDWVLKADDDTYIIMENLRYLLSQYSSSEPGYLGYHFNMYLQNSGYMSGGAGYVISNRGVRRLAEFGLTVDGACPITKSYLIPEVSEDFEIGKCLKIAGVPVLGSVDSLNRETFHPYPISQYLLESLPDAFSISFHYMKPGLMLLVDHLLYRTLVHGRGAGKDPRNAFKTG</sequence>
<reference evidence="13" key="1">
    <citation type="submission" date="2022-11" db="EMBL/GenBank/DDBJ databases">
        <title>Centuries of genome instability and evolution in soft-shell clam transmissible cancer (bioRxiv).</title>
        <authorList>
            <person name="Hart S.F.M."/>
            <person name="Yonemitsu M.A."/>
            <person name="Giersch R.M."/>
            <person name="Beal B.F."/>
            <person name="Arriagada G."/>
            <person name="Davis B.W."/>
            <person name="Ostrander E.A."/>
            <person name="Goff S.P."/>
            <person name="Metzger M.J."/>
        </authorList>
    </citation>
    <scope>NUCLEOTIDE SEQUENCE</scope>
    <source>
        <strain evidence="13">MELC-2E11</strain>
        <tissue evidence="13">Siphon/mantle</tissue>
    </source>
</reference>
<comment type="subcellular location">
    <subcellularLocation>
        <location evidence="1">Membrane</location>
        <topology evidence="1">Single-pass type II membrane protein</topology>
    </subcellularLocation>
</comment>
<feature type="non-terminal residue" evidence="13">
    <location>
        <position position="267"/>
    </location>
</feature>
<organism evidence="13 14">
    <name type="scientific">Mya arenaria</name>
    <name type="common">Soft-shell clam</name>
    <dbReference type="NCBI Taxonomy" id="6604"/>
    <lineage>
        <taxon>Eukaryota</taxon>
        <taxon>Metazoa</taxon>
        <taxon>Spiralia</taxon>
        <taxon>Lophotrochozoa</taxon>
        <taxon>Mollusca</taxon>
        <taxon>Bivalvia</taxon>
        <taxon>Autobranchia</taxon>
        <taxon>Heteroconchia</taxon>
        <taxon>Euheterodonta</taxon>
        <taxon>Imparidentia</taxon>
        <taxon>Neoheterodontei</taxon>
        <taxon>Myida</taxon>
        <taxon>Myoidea</taxon>
        <taxon>Myidae</taxon>
        <taxon>Mya</taxon>
    </lineage>
</organism>
<keyword evidence="11" id="KW-0472">Membrane</keyword>
<keyword evidence="8" id="KW-0547">Nucleotide-binding</keyword>
<evidence type="ECO:0000256" key="4">
    <source>
        <dbReference type="ARBA" id="ARBA00012557"/>
    </source>
</evidence>
<evidence type="ECO:0000259" key="12">
    <source>
        <dbReference type="Pfam" id="PF02434"/>
    </source>
</evidence>
<evidence type="ECO:0000313" key="13">
    <source>
        <dbReference type="EMBL" id="WAR17156.1"/>
    </source>
</evidence>
<evidence type="ECO:0000256" key="5">
    <source>
        <dbReference type="ARBA" id="ARBA00022676"/>
    </source>
</evidence>
<feature type="domain" description="Fringe-like glycosyltransferase" evidence="12">
    <location>
        <begin position="19"/>
        <end position="235"/>
    </location>
</feature>
<evidence type="ECO:0000256" key="7">
    <source>
        <dbReference type="ARBA" id="ARBA00022692"/>
    </source>
</evidence>
<gene>
    <name evidence="13" type="ORF">MAR_031750</name>
</gene>
<accession>A0ABY7FCZ4</accession>
<dbReference type="EC" id="2.4.1.122" evidence="4"/>
<dbReference type="Gene3D" id="3.90.550.50">
    <property type="match status" value="1"/>
</dbReference>
<keyword evidence="14" id="KW-1185">Reference proteome</keyword>
<evidence type="ECO:0000256" key="9">
    <source>
        <dbReference type="ARBA" id="ARBA00022968"/>
    </source>
</evidence>
<dbReference type="EMBL" id="CP111021">
    <property type="protein sequence ID" value="WAR17156.1"/>
    <property type="molecule type" value="Genomic_DNA"/>
</dbReference>
<dbReference type="Proteomes" id="UP001164746">
    <property type="component" value="Chromosome 10"/>
</dbReference>
<keyword evidence="5" id="KW-0328">Glycosyltransferase</keyword>
<keyword evidence="7" id="KW-0812">Transmembrane</keyword>
<proteinExistence type="inferred from homology"/>
<keyword evidence="9" id="KW-0735">Signal-anchor</keyword>
<keyword evidence="6" id="KW-0808">Transferase</keyword>
<dbReference type="Pfam" id="PF02434">
    <property type="entry name" value="Fringe"/>
    <property type="match status" value="1"/>
</dbReference>
<evidence type="ECO:0000313" key="14">
    <source>
        <dbReference type="Proteomes" id="UP001164746"/>
    </source>
</evidence>
<dbReference type="InterPro" id="IPR003378">
    <property type="entry name" value="Fringe-like_glycosylTrfase"/>
</dbReference>
<feature type="non-terminal residue" evidence="13">
    <location>
        <position position="1"/>
    </location>
</feature>
<evidence type="ECO:0000256" key="2">
    <source>
        <dbReference type="ARBA" id="ARBA00004922"/>
    </source>
</evidence>
<name>A0ABY7FCZ4_MYAAR</name>
<evidence type="ECO:0000256" key="3">
    <source>
        <dbReference type="ARBA" id="ARBA00006462"/>
    </source>
</evidence>
<evidence type="ECO:0000256" key="6">
    <source>
        <dbReference type="ARBA" id="ARBA00022679"/>
    </source>
</evidence>
<comment type="similarity">
    <text evidence="3">Belongs to the glycosyltransferase 31 family. Beta3-Gal-T subfamily.</text>
</comment>
<dbReference type="PANTHER" id="PTHR23033">
    <property type="entry name" value="BETA1,3-GALACTOSYLTRANSFERASE"/>
    <property type="match status" value="1"/>
</dbReference>
<comment type="pathway">
    <text evidence="2">Protein modification; protein glycosylation.</text>
</comment>
<dbReference type="PANTHER" id="PTHR23033:SF14">
    <property type="entry name" value="GLYCOPROTEIN-N-ACETYLGALACTOSAMINE 3-BETA-GALACTOSYLTRANSFERASE 1-RELATED"/>
    <property type="match status" value="1"/>
</dbReference>